<evidence type="ECO:0008006" key="3">
    <source>
        <dbReference type="Google" id="ProtNLM"/>
    </source>
</evidence>
<evidence type="ECO:0000313" key="2">
    <source>
        <dbReference type="Proteomes" id="UP000316095"/>
    </source>
</evidence>
<dbReference type="InterPro" id="IPR035944">
    <property type="entry name" value="YfbM-like_sf"/>
</dbReference>
<evidence type="ECO:0000313" key="1">
    <source>
        <dbReference type="EMBL" id="TWT63146.1"/>
    </source>
</evidence>
<dbReference type="SUPFAM" id="SSF111069">
    <property type="entry name" value="Hypothetical protein yfbM"/>
    <property type="match status" value="1"/>
</dbReference>
<gene>
    <name evidence="1" type="ORF">Pan54_38980</name>
</gene>
<dbReference type="RefSeq" id="WP_146504924.1">
    <property type="nucleotide sequence ID" value="NZ_SJPG01000001.1"/>
</dbReference>
<protein>
    <recommendedName>
        <fullName evidence="3">DUF1877 domain-containing protein</fullName>
    </recommendedName>
</protein>
<name>A0A5C5XIY8_9PLAN</name>
<dbReference type="Pfam" id="PF08974">
    <property type="entry name" value="DUF1877"/>
    <property type="match status" value="1"/>
</dbReference>
<sequence length="165" mass="19018">MACRGVHFAITDEDLKALRGAHSDYAIIEFIQEEIEERWEKTEGFVCETDKAWDAIHRCLTDGNLEFNNGTEPLKLCILGGEQLYSGDDYIVALVTREKLRSLADALAKITPEFIGQRYVELPDNYDMEKSQEDCQNTWDWFSELPAFFDRAEKSGRHVIFTVDQ</sequence>
<keyword evidence="2" id="KW-1185">Reference proteome</keyword>
<dbReference type="InterPro" id="IPR015068">
    <property type="entry name" value="DUF1877"/>
</dbReference>
<reference evidence="1 2" key="1">
    <citation type="submission" date="2019-02" db="EMBL/GenBank/DDBJ databases">
        <title>Deep-cultivation of Planctomycetes and their phenomic and genomic characterization uncovers novel biology.</title>
        <authorList>
            <person name="Wiegand S."/>
            <person name="Jogler M."/>
            <person name="Boedeker C."/>
            <person name="Pinto D."/>
            <person name="Vollmers J."/>
            <person name="Rivas-Marin E."/>
            <person name="Kohn T."/>
            <person name="Peeters S.H."/>
            <person name="Heuer A."/>
            <person name="Rast P."/>
            <person name="Oberbeckmann S."/>
            <person name="Bunk B."/>
            <person name="Jeske O."/>
            <person name="Meyerdierks A."/>
            <person name="Storesund J.E."/>
            <person name="Kallscheuer N."/>
            <person name="Luecker S."/>
            <person name="Lage O.M."/>
            <person name="Pohl T."/>
            <person name="Merkel B.J."/>
            <person name="Hornburger P."/>
            <person name="Mueller R.-W."/>
            <person name="Bruemmer F."/>
            <person name="Labrenz M."/>
            <person name="Spormann A.M."/>
            <person name="Op Den Camp H."/>
            <person name="Overmann J."/>
            <person name="Amann R."/>
            <person name="Jetten M.S.M."/>
            <person name="Mascher T."/>
            <person name="Medema M.H."/>
            <person name="Devos D.P."/>
            <person name="Kaster A.-K."/>
            <person name="Ovreas L."/>
            <person name="Rohde M."/>
            <person name="Galperin M.Y."/>
            <person name="Jogler C."/>
        </authorList>
    </citation>
    <scope>NUCLEOTIDE SEQUENCE [LARGE SCALE GENOMIC DNA]</scope>
    <source>
        <strain evidence="1 2">Pan54</strain>
    </source>
</reference>
<dbReference type="OrthoDB" id="1821531at2"/>
<proteinExistence type="predicted"/>
<comment type="caution">
    <text evidence="1">The sequence shown here is derived from an EMBL/GenBank/DDBJ whole genome shotgun (WGS) entry which is preliminary data.</text>
</comment>
<accession>A0A5C5XIY8</accession>
<organism evidence="1 2">
    <name type="scientific">Rubinisphaera italica</name>
    <dbReference type="NCBI Taxonomy" id="2527969"/>
    <lineage>
        <taxon>Bacteria</taxon>
        <taxon>Pseudomonadati</taxon>
        <taxon>Planctomycetota</taxon>
        <taxon>Planctomycetia</taxon>
        <taxon>Planctomycetales</taxon>
        <taxon>Planctomycetaceae</taxon>
        <taxon>Rubinisphaera</taxon>
    </lineage>
</organism>
<dbReference type="EMBL" id="SJPG01000001">
    <property type="protein sequence ID" value="TWT63146.1"/>
    <property type="molecule type" value="Genomic_DNA"/>
</dbReference>
<dbReference type="Gene3D" id="3.40.1760.10">
    <property type="entry name" value="YfbM-like super family"/>
    <property type="match status" value="1"/>
</dbReference>
<dbReference type="Proteomes" id="UP000316095">
    <property type="component" value="Unassembled WGS sequence"/>
</dbReference>
<dbReference type="AlphaFoldDB" id="A0A5C5XIY8"/>